<name>A0AAV1NZ71_SCOSC</name>
<sequence length="118" mass="13079">MVVIASSTLLTQVVNELRVLWVTSDCICSNQNCSRPSAAAYSGQCCSFNVRKRARLRLKIEFHLVVKSNVSVLLAACTCKKGMAELREISELKWPTGLDLRQGASVFVFTNRSGWTIP</sequence>
<evidence type="ECO:0000313" key="1">
    <source>
        <dbReference type="EMBL" id="CAK6964323.1"/>
    </source>
</evidence>
<evidence type="ECO:0000313" key="2">
    <source>
        <dbReference type="Proteomes" id="UP001314229"/>
    </source>
</evidence>
<dbReference type="EMBL" id="CAWUFR010000071">
    <property type="protein sequence ID" value="CAK6964323.1"/>
    <property type="molecule type" value="Genomic_DNA"/>
</dbReference>
<dbReference type="AlphaFoldDB" id="A0AAV1NZ71"/>
<keyword evidence="2" id="KW-1185">Reference proteome</keyword>
<dbReference type="Proteomes" id="UP001314229">
    <property type="component" value="Unassembled WGS sequence"/>
</dbReference>
<organism evidence="1 2">
    <name type="scientific">Scomber scombrus</name>
    <name type="common">Atlantic mackerel</name>
    <name type="synonym">Scomber vernalis</name>
    <dbReference type="NCBI Taxonomy" id="13677"/>
    <lineage>
        <taxon>Eukaryota</taxon>
        <taxon>Metazoa</taxon>
        <taxon>Chordata</taxon>
        <taxon>Craniata</taxon>
        <taxon>Vertebrata</taxon>
        <taxon>Euteleostomi</taxon>
        <taxon>Actinopterygii</taxon>
        <taxon>Neopterygii</taxon>
        <taxon>Teleostei</taxon>
        <taxon>Neoteleostei</taxon>
        <taxon>Acanthomorphata</taxon>
        <taxon>Pelagiaria</taxon>
        <taxon>Scombriformes</taxon>
        <taxon>Scombridae</taxon>
        <taxon>Scomber</taxon>
    </lineage>
</organism>
<gene>
    <name evidence="1" type="ORF">FSCOSCO3_A009324</name>
</gene>
<accession>A0AAV1NZ71</accession>
<reference evidence="1 2" key="1">
    <citation type="submission" date="2024-01" db="EMBL/GenBank/DDBJ databases">
        <authorList>
            <person name="Alioto T."/>
            <person name="Alioto T."/>
            <person name="Gomez Garrido J."/>
        </authorList>
    </citation>
    <scope>NUCLEOTIDE SEQUENCE [LARGE SCALE GENOMIC DNA]</scope>
</reference>
<proteinExistence type="predicted"/>
<comment type="caution">
    <text evidence="1">The sequence shown here is derived from an EMBL/GenBank/DDBJ whole genome shotgun (WGS) entry which is preliminary data.</text>
</comment>
<protein>
    <submittedName>
        <fullName evidence="1">Uncharacterized protein</fullName>
    </submittedName>
</protein>